<feature type="transmembrane region" description="Helical" evidence="2">
    <location>
        <begin position="503"/>
        <end position="525"/>
    </location>
</feature>
<reference evidence="3 4" key="1">
    <citation type="journal article" date="2014" name="Genome Announc.">
        <title>Genome Sequence and Methylome of Soil Bacterium Gemmatirosa kalamazoonensis KBS708T, a Member of the Rarely Cultivated Gemmatimonadetes Phylum.</title>
        <authorList>
            <person name="Debruyn J.M."/>
            <person name="Radosevich M."/>
            <person name="Wommack K.E."/>
            <person name="Polson S.W."/>
            <person name="Hauser L.J."/>
            <person name="Fawaz M.N."/>
            <person name="Korlach J."/>
            <person name="Tsai Y.C."/>
        </authorList>
    </citation>
    <scope>NUCLEOTIDE SEQUENCE [LARGE SCALE GENOMIC DNA]</scope>
    <source>
        <strain evidence="3 4">KBS708</strain>
    </source>
</reference>
<feature type="transmembrane region" description="Helical" evidence="2">
    <location>
        <begin position="333"/>
        <end position="356"/>
    </location>
</feature>
<keyword evidence="4" id="KW-1185">Reference proteome</keyword>
<evidence type="ECO:0000256" key="1">
    <source>
        <dbReference type="SAM" id="MobiDB-lite"/>
    </source>
</evidence>
<dbReference type="EMBL" id="CP007128">
    <property type="protein sequence ID" value="AHG87773.1"/>
    <property type="molecule type" value="Genomic_DNA"/>
</dbReference>
<dbReference type="KEGG" id="gba:J421_0236"/>
<accession>W0REH1</accession>
<feature type="transmembrane region" description="Helical" evidence="2">
    <location>
        <begin position="140"/>
        <end position="158"/>
    </location>
</feature>
<feature type="region of interest" description="Disordered" evidence="1">
    <location>
        <begin position="251"/>
        <end position="271"/>
    </location>
</feature>
<feature type="transmembrane region" description="Helical" evidence="2">
    <location>
        <begin position="12"/>
        <end position="36"/>
    </location>
</feature>
<dbReference type="InParanoid" id="W0REH1"/>
<organism evidence="3 4">
    <name type="scientific">Gemmatirosa kalamazoonensis</name>
    <dbReference type="NCBI Taxonomy" id="861299"/>
    <lineage>
        <taxon>Bacteria</taxon>
        <taxon>Pseudomonadati</taxon>
        <taxon>Gemmatimonadota</taxon>
        <taxon>Gemmatimonadia</taxon>
        <taxon>Gemmatimonadales</taxon>
        <taxon>Gemmatimonadaceae</taxon>
        <taxon>Gemmatirosa</taxon>
    </lineage>
</organism>
<feature type="transmembrane region" description="Helical" evidence="2">
    <location>
        <begin position="105"/>
        <end position="128"/>
    </location>
</feature>
<feature type="transmembrane region" description="Helical" evidence="2">
    <location>
        <begin position="73"/>
        <end position="93"/>
    </location>
</feature>
<dbReference type="RefSeq" id="WP_025409329.1">
    <property type="nucleotide sequence ID" value="NZ_CP007128.1"/>
</dbReference>
<gene>
    <name evidence="3" type="ORF">J421_0236</name>
</gene>
<evidence type="ECO:0000313" key="4">
    <source>
        <dbReference type="Proteomes" id="UP000019151"/>
    </source>
</evidence>
<evidence type="ECO:0000256" key="2">
    <source>
        <dbReference type="SAM" id="Phobius"/>
    </source>
</evidence>
<feature type="transmembrane region" description="Helical" evidence="2">
    <location>
        <begin position="308"/>
        <end position="327"/>
    </location>
</feature>
<keyword evidence="2" id="KW-1133">Transmembrane helix</keyword>
<proteinExistence type="predicted"/>
<protein>
    <submittedName>
        <fullName evidence="3">Uncharacterized protein</fullName>
    </submittedName>
</protein>
<dbReference type="HOGENOM" id="CLU_464419_0_0_0"/>
<feature type="transmembrane region" description="Helical" evidence="2">
    <location>
        <begin position="380"/>
        <end position="409"/>
    </location>
</feature>
<keyword evidence="2" id="KW-0812">Transmembrane</keyword>
<dbReference type="Proteomes" id="UP000019151">
    <property type="component" value="Chromosome"/>
</dbReference>
<feature type="transmembrane region" description="Helical" evidence="2">
    <location>
        <begin position="469"/>
        <end position="497"/>
    </location>
</feature>
<sequence length="539" mass="56550">MWWFLVRPAHQGGAAAVLGEATVVRVAAFGLAFLVAKWWVAGANERALAFTPAEIHVLFAAPLTRRALVGAKLLRAQLIVLVNTIVWSVILRGEGMHLAAWRRALGLWVLFSVLYLHRLGAALSTASVVKHGAAGRRRQAVPIVVVALGAAALGWTLLRAAPMLDRAWSSGPTALLGALMRELEAEPARTVLSPFRALLTPALAVSAGEWLRAIGPALVLLALHALWVLRTDVAFEDAAVEASERVAARRASRARGTPGIDHDRPGDDFTTDAGTGILRRRSIPLAPTGAPAVAILWKNAVAALRAGFLLRQLGLLGALAAAALLLAMRDERIAEVALVVAGVWGGLLVIAGPMWIRFDLRQDLPNLAVLRAWPLSGREIVAAQIASSTAALTVFQLALLVGLLAVSFLGRIVPMSASDRLALAAAAALALPGVNAAGLTVQNGAALLFPGWVRLGAGARGVEAMGQSILSVAASFAILCLLLALPAALATGVVWALRGTWSIWTFAPAALLGTVAVAAELLPLLSWLGRVFERTETIN</sequence>
<evidence type="ECO:0000313" key="3">
    <source>
        <dbReference type="EMBL" id="AHG87773.1"/>
    </source>
</evidence>
<keyword evidence="2" id="KW-0472">Membrane</keyword>
<dbReference type="AlphaFoldDB" id="W0REH1"/>
<dbReference type="eggNOG" id="ENOG5030KHK">
    <property type="taxonomic scope" value="Bacteria"/>
</dbReference>
<name>W0REH1_9BACT</name>
<feature type="transmembrane region" description="Helical" evidence="2">
    <location>
        <begin position="421"/>
        <end position="449"/>
    </location>
</feature>